<evidence type="ECO:0000313" key="2">
    <source>
        <dbReference type="Proteomes" id="UP000662314"/>
    </source>
</evidence>
<comment type="caution">
    <text evidence="1">The sequence shown here is derived from an EMBL/GenBank/DDBJ whole genome shotgun (WGS) entry which is preliminary data.</text>
</comment>
<proteinExistence type="predicted"/>
<reference evidence="1 2" key="1">
    <citation type="journal article" date="2021" name="Int. J. Syst. Evol. Microbiol.">
        <title>Amazonocrinis nigriterrae gen. nov., sp. nov., Atlanticothrix silvestris gen. nov., sp. nov. and Dendronalium phyllosphericum gen. nov., sp. nov., nostocacean cyanobacteria from Brazilian environments.</title>
        <authorList>
            <person name="Alvarenga D.O."/>
            <person name="Andreote A.P.D."/>
            <person name="Branco L.H.Z."/>
            <person name="Delbaje E."/>
            <person name="Cruz R.B."/>
            <person name="Varani A.M."/>
            <person name="Fiore M.F."/>
        </authorList>
    </citation>
    <scope>NUCLEOTIDE SEQUENCE [LARGE SCALE GENOMIC DNA]</scope>
    <source>
        <strain evidence="1 2">CENA369</strain>
    </source>
</reference>
<dbReference type="EMBL" id="JAECZA010000004">
    <property type="protein sequence ID" value="MBH8571806.1"/>
    <property type="molecule type" value="Genomic_DNA"/>
</dbReference>
<dbReference type="AlphaFoldDB" id="A0A8J7I2P9"/>
<dbReference type="RefSeq" id="WP_214430642.1">
    <property type="nucleotide sequence ID" value="NZ_CAWPUQ010000219.1"/>
</dbReference>
<gene>
    <name evidence="1" type="ORF">I8752_01930</name>
</gene>
<name>A0A8J7I2P9_9NOST</name>
<dbReference type="InterPro" id="IPR014951">
    <property type="entry name" value="DUF1822"/>
</dbReference>
<keyword evidence="2" id="KW-1185">Reference proteome</keyword>
<dbReference type="Pfam" id="PF08852">
    <property type="entry name" value="DUF1822"/>
    <property type="match status" value="1"/>
</dbReference>
<sequence>MIDTTAKFMPIAIPITATDRCQAYQFAQQQPTQERSQQVYRNTLAVLVTRRYLQLLGIDTDLEASHSWNPLNRLVENIADLYIPSLQGFLECRSLRQSDRKCTIPQEVWSERFGYVMIQLDEPYQEGEILGFVESVSVSELPRSYFQPLDILLDRLTLEPPAEPVVQLRQWLKKRFESDWQPPQDLLITIKGEITQLYQPQLQQRGEDPIRQRVEQLYRGQSSNLVQSTPLHLNPQEALVNLIQTTQDDEIRWQSAELLWQLDPQHPDCPVISAKDLGIYLIGYPLGLMVGILPKSDGKMLILLRVYPQQQLSHLPLRLKLIVLDETGNPFSEVESRQQDRYIQFKFTADAGDRFSARVVLNDASFTDSFVL</sequence>
<organism evidence="1 2">
    <name type="scientific">Dendronalium phyllosphericum CENA369</name>
    <dbReference type="NCBI Taxonomy" id="1725256"/>
    <lineage>
        <taxon>Bacteria</taxon>
        <taxon>Bacillati</taxon>
        <taxon>Cyanobacteriota</taxon>
        <taxon>Cyanophyceae</taxon>
        <taxon>Nostocales</taxon>
        <taxon>Nostocaceae</taxon>
        <taxon>Dendronalium</taxon>
        <taxon>Dendronalium phyllosphericum</taxon>
    </lineage>
</organism>
<dbReference type="Proteomes" id="UP000662314">
    <property type="component" value="Unassembled WGS sequence"/>
</dbReference>
<evidence type="ECO:0000313" key="1">
    <source>
        <dbReference type="EMBL" id="MBH8571806.1"/>
    </source>
</evidence>
<protein>
    <submittedName>
        <fullName evidence="1">DUF1822 family protein</fullName>
    </submittedName>
</protein>
<accession>A0A8J7I2P9</accession>